<keyword evidence="3" id="KW-0597">Phosphoprotein</keyword>
<dbReference type="eggNOG" id="COG4251">
    <property type="taxonomic scope" value="Bacteria"/>
</dbReference>
<dbReference type="EMBL" id="CP002453">
    <property type="protein sequence ID" value="ADV50823.1"/>
    <property type="molecule type" value="Genomic_DNA"/>
</dbReference>
<dbReference type="SUPFAM" id="SSF55874">
    <property type="entry name" value="ATPase domain of HSP90 chaperone/DNA topoisomerase II/histidine kinase"/>
    <property type="match status" value="1"/>
</dbReference>
<dbReference type="InterPro" id="IPR036097">
    <property type="entry name" value="HisK_dim/P_sf"/>
</dbReference>
<organism evidence="7 8">
    <name type="scientific">Cellulophaga algicola (strain DSM 14237 / IC166 / ACAM 630)</name>
    <dbReference type="NCBI Taxonomy" id="688270"/>
    <lineage>
        <taxon>Bacteria</taxon>
        <taxon>Pseudomonadati</taxon>
        <taxon>Bacteroidota</taxon>
        <taxon>Flavobacteriia</taxon>
        <taxon>Flavobacteriales</taxon>
        <taxon>Flavobacteriaceae</taxon>
        <taxon>Cellulophaga</taxon>
    </lineage>
</organism>
<dbReference type="AlphaFoldDB" id="E6X8G7"/>
<dbReference type="InterPro" id="IPR005467">
    <property type="entry name" value="His_kinase_dom"/>
</dbReference>
<dbReference type="PROSITE" id="PS50109">
    <property type="entry name" value="HIS_KIN"/>
    <property type="match status" value="1"/>
</dbReference>
<dbReference type="SMART" id="SM00387">
    <property type="entry name" value="HATPase_c"/>
    <property type="match status" value="1"/>
</dbReference>
<gene>
    <name evidence="7" type="ordered locus">Celal_3561</name>
</gene>
<dbReference type="HOGENOM" id="CLU_832581_0_0_10"/>
<protein>
    <recommendedName>
        <fullName evidence="2">histidine kinase</fullName>
        <ecNumber evidence="2">2.7.13.3</ecNumber>
    </recommendedName>
</protein>
<evidence type="ECO:0000256" key="3">
    <source>
        <dbReference type="ARBA" id="ARBA00022553"/>
    </source>
</evidence>
<evidence type="ECO:0000256" key="2">
    <source>
        <dbReference type="ARBA" id="ARBA00012438"/>
    </source>
</evidence>
<dbReference type="InterPro" id="IPR036890">
    <property type="entry name" value="HATPase_C_sf"/>
</dbReference>
<dbReference type="Gene3D" id="3.30.450.20">
    <property type="entry name" value="PAS domain"/>
    <property type="match status" value="1"/>
</dbReference>
<evidence type="ECO:0000313" key="8">
    <source>
        <dbReference type="Proteomes" id="UP000008634"/>
    </source>
</evidence>
<accession>E6X8G7</accession>
<dbReference type="RefSeq" id="WP_013552274.1">
    <property type="nucleotide sequence ID" value="NC_014934.1"/>
</dbReference>
<dbReference type="InterPro" id="IPR003661">
    <property type="entry name" value="HisK_dim/P_dom"/>
</dbReference>
<dbReference type="SUPFAM" id="SSF47384">
    <property type="entry name" value="Homodimeric domain of signal transducing histidine kinase"/>
    <property type="match status" value="1"/>
</dbReference>
<dbReference type="STRING" id="688270.Celal_3561"/>
<dbReference type="Pfam" id="PF02518">
    <property type="entry name" value="HATPase_c"/>
    <property type="match status" value="1"/>
</dbReference>
<dbReference type="Gene3D" id="1.10.287.130">
    <property type="match status" value="1"/>
</dbReference>
<dbReference type="GO" id="GO:0030295">
    <property type="term" value="F:protein kinase activator activity"/>
    <property type="evidence" value="ECO:0007669"/>
    <property type="project" value="TreeGrafter"/>
</dbReference>
<dbReference type="OrthoDB" id="9124519at2"/>
<dbReference type="GO" id="GO:0000155">
    <property type="term" value="F:phosphorelay sensor kinase activity"/>
    <property type="evidence" value="ECO:0007669"/>
    <property type="project" value="InterPro"/>
</dbReference>
<dbReference type="InterPro" id="IPR004358">
    <property type="entry name" value="Sig_transdc_His_kin-like_C"/>
</dbReference>
<evidence type="ECO:0000256" key="1">
    <source>
        <dbReference type="ARBA" id="ARBA00000085"/>
    </source>
</evidence>
<comment type="catalytic activity">
    <reaction evidence="1">
        <text>ATP + protein L-histidine = ADP + protein N-phospho-L-histidine.</text>
        <dbReference type="EC" id="2.7.13.3"/>
    </reaction>
</comment>
<keyword evidence="8" id="KW-1185">Reference proteome</keyword>
<dbReference type="GO" id="GO:0000156">
    <property type="term" value="F:phosphorelay response regulator activity"/>
    <property type="evidence" value="ECO:0007669"/>
    <property type="project" value="TreeGrafter"/>
</dbReference>
<reference evidence="7 8" key="1">
    <citation type="journal article" date="2010" name="Stand. Genomic Sci.">
        <title>Complete genome sequence of Cellulophaga algicola type strain (IC166).</title>
        <authorList>
            <person name="Abt B."/>
            <person name="Lu M."/>
            <person name="Misra M."/>
            <person name="Han C."/>
            <person name="Nolan M."/>
            <person name="Lucas S."/>
            <person name="Hammon N."/>
            <person name="Deshpande S."/>
            <person name="Cheng J.F."/>
            <person name="Tapia R."/>
            <person name="Goodwin L."/>
            <person name="Pitluck S."/>
            <person name="Liolios K."/>
            <person name="Pagani I."/>
            <person name="Ivanova N."/>
            <person name="Mavromatis K."/>
            <person name="Ovchinikova G."/>
            <person name="Pati A."/>
            <person name="Chen A."/>
            <person name="Palaniappan K."/>
            <person name="Land M."/>
            <person name="Hauser L."/>
            <person name="Chang Y.J."/>
            <person name="Jeffries C.D."/>
            <person name="Detter J.C."/>
            <person name="Brambilla E."/>
            <person name="Rohde M."/>
            <person name="Tindall B.J."/>
            <person name="Goker M."/>
            <person name="Woyke T."/>
            <person name="Bristow J."/>
            <person name="Eisen J.A."/>
            <person name="Markowitz V."/>
            <person name="Hugenholtz P."/>
            <person name="Kyrpides N.C."/>
            <person name="Klenk H.P."/>
            <person name="Lapidus A."/>
        </authorList>
    </citation>
    <scope>NUCLEOTIDE SEQUENCE [LARGE SCALE GENOMIC DNA]</scope>
    <source>
        <strain evidence="8">DSM 14237 / IC166 / ACAM 630</strain>
    </source>
</reference>
<evidence type="ECO:0000259" key="6">
    <source>
        <dbReference type="PROSITE" id="PS50109"/>
    </source>
</evidence>
<sequence length="393" mass="45264">MSINLENHKEFYHTSPGFNFTLSDAGDVLFINQKFRECLGYDLVEPLKINDILTSGSVIFFQVHLQPMIDLQHKADEVFLSFKTKTGNTVPVLLNAIRLVEGEIPKIHFAGINISQRNNYEKEILHARDVAEKALLDNLEHIRLKKELEYSQHQIEVQLQKIANYSEQHKQIDKVLSHDLQEPIRKISIFASLIENIDPEIEKNISKILKSSERLRKLLNRMQRLHAIENASLNLSNVSLKDIIEKAKNKLDIKDSSLQITHIDSLIFPADHDQLVNLFSELLDNSLKYKRNETPLVIKVTTDHFMQNTFIETEDKFQYGKYVRVTYSDNGSGFENTYAETVFELFSKLHMDKGLGFGLTLVKRIMSLHRGTVKLKSIENEGTTLTMLFPLEA</sequence>
<evidence type="ECO:0000256" key="4">
    <source>
        <dbReference type="ARBA" id="ARBA00022679"/>
    </source>
</evidence>
<dbReference type="InterPro" id="IPR003594">
    <property type="entry name" value="HATPase_dom"/>
</dbReference>
<name>E6X8G7_CELAD</name>
<evidence type="ECO:0000256" key="5">
    <source>
        <dbReference type="ARBA" id="ARBA00022777"/>
    </source>
</evidence>
<keyword evidence="4" id="KW-0808">Transferase</keyword>
<dbReference type="Pfam" id="PF00512">
    <property type="entry name" value="HisKA"/>
    <property type="match status" value="1"/>
</dbReference>
<proteinExistence type="predicted"/>
<dbReference type="Proteomes" id="UP000008634">
    <property type="component" value="Chromosome"/>
</dbReference>
<feature type="domain" description="Histidine kinase" evidence="6">
    <location>
        <begin position="175"/>
        <end position="393"/>
    </location>
</feature>
<dbReference type="PRINTS" id="PR00344">
    <property type="entry name" value="BCTRLSENSOR"/>
</dbReference>
<keyword evidence="5 7" id="KW-0418">Kinase</keyword>
<dbReference type="KEGG" id="cao:Celal_3561"/>
<dbReference type="Gene3D" id="3.30.565.10">
    <property type="entry name" value="Histidine kinase-like ATPase, C-terminal domain"/>
    <property type="match status" value="1"/>
</dbReference>
<dbReference type="GO" id="GO:0007234">
    <property type="term" value="P:osmosensory signaling via phosphorelay pathway"/>
    <property type="evidence" value="ECO:0007669"/>
    <property type="project" value="TreeGrafter"/>
</dbReference>
<dbReference type="InterPro" id="IPR050351">
    <property type="entry name" value="BphY/WalK/GraS-like"/>
</dbReference>
<dbReference type="EC" id="2.7.13.3" evidence="2"/>
<evidence type="ECO:0000313" key="7">
    <source>
        <dbReference type="EMBL" id="ADV50823.1"/>
    </source>
</evidence>
<dbReference type="PANTHER" id="PTHR42878:SF15">
    <property type="entry name" value="BACTERIOPHYTOCHROME"/>
    <property type="match status" value="1"/>
</dbReference>
<dbReference type="PANTHER" id="PTHR42878">
    <property type="entry name" value="TWO-COMPONENT HISTIDINE KINASE"/>
    <property type="match status" value="1"/>
</dbReference>